<gene>
    <name evidence="1" type="ORF">Prum_067570</name>
</gene>
<evidence type="ECO:0000313" key="2">
    <source>
        <dbReference type="Proteomes" id="UP000482960"/>
    </source>
</evidence>
<sequence>MAESDCGHTYTTTSRESLNGKFKLRAVVTWEVTWAGGGYSGTEPAATTADEASIEVTEFLPVITG</sequence>
<dbReference type="RefSeq" id="WP_246278219.1">
    <property type="nucleotide sequence ID" value="NZ_BLPG01000001.1"/>
</dbReference>
<reference evidence="1 2" key="1">
    <citation type="submission" date="2020-03" db="EMBL/GenBank/DDBJ databases">
        <title>Whole genome shotgun sequence of Phytohabitans rumicis NBRC 108638.</title>
        <authorList>
            <person name="Komaki H."/>
            <person name="Tamura T."/>
        </authorList>
    </citation>
    <scope>NUCLEOTIDE SEQUENCE [LARGE SCALE GENOMIC DNA]</scope>
    <source>
        <strain evidence="1 2">NBRC 108638</strain>
    </source>
</reference>
<dbReference type="EMBL" id="BLPG01000001">
    <property type="protein sequence ID" value="GFJ93115.1"/>
    <property type="molecule type" value="Genomic_DNA"/>
</dbReference>
<reference evidence="1 2" key="2">
    <citation type="submission" date="2020-03" db="EMBL/GenBank/DDBJ databases">
        <authorList>
            <person name="Ichikawa N."/>
            <person name="Kimura A."/>
            <person name="Kitahashi Y."/>
            <person name="Uohara A."/>
        </authorList>
    </citation>
    <scope>NUCLEOTIDE SEQUENCE [LARGE SCALE GENOMIC DNA]</scope>
    <source>
        <strain evidence="1 2">NBRC 108638</strain>
    </source>
</reference>
<evidence type="ECO:0000313" key="1">
    <source>
        <dbReference type="EMBL" id="GFJ93115.1"/>
    </source>
</evidence>
<protein>
    <submittedName>
        <fullName evidence="1">Uncharacterized protein</fullName>
    </submittedName>
</protein>
<dbReference type="Proteomes" id="UP000482960">
    <property type="component" value="Unassembled WGS sequence"/>
</dbReference>
<proteinExistence type="predicted"/>
<accession>A0A6V8LKF5</accession>
<dbReference type="AlphaFoldDB" id="A0A6V8LKF5"/>
<keyword evidence="2" id="KW-1185">Reference proteome</keyword>
<comment type="caution">
    <text evidence="1">The sequence shown here is derived from an EMBL/GenBank/DDBJ whole genome shotgun (WGS) entry which is preliminary data.</text>
</comment>
<organism evidence="1 2">
    <name type="scientific">Phytohabitans rumicis</name>
    <dbReference type="NCBI Taxonomy" id="1076125"/>
    <lineage>
        <taxon>Bacteria</taxon>
        <taxon>Bacillati</taxon>
        <taxon>Actinomycetota</taxon>
        <taxon>Actinomycetes</taxon>
        <taxon>Micromonosporales</taxon>
        <taxon>Micromonosporaceae</taxon>
    </lineage>
</organism>
<name>A0A6V8LKF5_9ACTN</name>